<evidence type="ECO:0000256" key="1">
    <source>
        <dbReference type="ARBA" id="ARBA00022741"/>
    </source>
</evidence>
<comment type="similarity">
    <text evidence="2 3">Belongs to the YajQ family.</text>
</comment>
<dbReference type="InterPro" id="IPR035571">
    <property type="entry name" value="UPF0234-like_C"/>
</dbReference>
<dbReference type="GO" id="GO:0005829">
    <property type="term" value="C:cytosol"/>
    <property type="evidence" value="ECO:0007669"/>
    <property type="project" value="TreeGrafter"/>
</dbReference>
<dbReference type="HAMAP" id="MF_00632">
    <property type="entry name" value="UPF0234"/>
    <property type="match status" value="1"/>
</dbReference>
<dbReference type="Proteomes" id="UP000736328">
    <property type="component" value="Unassembled WGS sequence"/>
</dbReference>
<dbReference type="InterPro" id="IPR035570">
    <property type="entry name" value="UPF0234_N"/>
</dbReference>
<keyword evidence="1 3" id="KW-0547">Nucleotide-binding</keyword>
<dbReference type="AlphaFoldDB" id="A0A933MJF5"/>
<dbReference type="CDD" id="cd11740">
    <property type="entry name" value="YajQ_like"/>
    <property type="match status" value="1"/>
</dbReference>
<gene>
    <name evidence="4" type="ORF">HY768_05270</name>
</gene>
<dbReference type="EMBL" id="JACQXR010000063">
    <property type="protein sequence ID" value="MBI4726619.1"/>
    <property type="molecule type" value="Genomic_DNA"/>
</dbReference>
<dbReference type="InterPro" id="IPR007551">
    <property type="entry name" value="YajQ/Smlt4090-like"/>
</dbReference>
<dbReference type="Pfam" id="PF04461">
    <property type="entry name" value="YajQ"/>
    <property type="match status" value="1"/>
</dbReference>
<proteinExistence type="inferred from homology"/>
<dbReference type="GO" id="GO:0000166">
    <property type="term" value="F:nucleotide binding"/>
    <property type="evidence" value="ECO:0007669"/>
    <property type="project" value="UniProtKB-UniRule"/>
</dbReference>
<comment type="caution">
    <text evidence="4">The sequence shown here is derived from an EMBL/GenBank/DDBJ whole genome shotgun (WGS) entry which is preliminary data.</text>
</comment>
<dbReference type="PANTHER" id="PTHR30476">
    <property type="entry name" value="UPF0234 PROTEIN YAJQ"/>
    <property type="match status" value="1"/>
</dbReference>
<comment type="function">
    <text evidence="3">Nucleotide-binding protein.</text>
</comment>
<evidence type="ECO:0000256" key="3">
    <source>
        <dbReference type="HAMAP-Rule" id="MF_00632"/>
    </source>
</evidence>
<dbReference type="PANTHER" id="PTHR30476:SF0">
    <property type="entry name" value="UPF0234 PROTEIN YAJQ"/>
    <property type="match status" value="1"/>
</dbReference>
<dbReference type="Gene3D" id="3.30.70.990">
    <property type="entry name" value="YajQ-like, domain 2"/>
    <property type="match status" value="1"/>
</dbReference>
<dbReference type="NCBIfam" id="NF003819">
    <property type="entry name" value="PRK05412.1"/>
    <property type="match status" value="1"/>
</dbReference>
<accession>A0A933MJF5</accession>
<dbReference type="InterPro" id="IPR036183">
    <property type="entry name" value="YajQ-like_sf"/>
</dbReference>
<protein>
    <recommendedName>
        <fullName evidence="3">Nucleotide-binding protein HY768_05270</fullName>
    </recommendedName>
</protein>
<evidence type="ECO:0000313" key="4">
    <source>
        <dbReference type="EMBL" id="MBI4726619.1"/>
    </source>
</evidence>
<evidence type="ECO:0000256" key="2">
    <source>
        <dbReference type="ARBA" id="ARBA00093450"/>
    </source>
</evidence>
<dbReference type="Gene3D" id="3.30.70.860">
    <property type="match status" value="1"/>
</dbReference>
<dbReference type="SUPFAM" id="SSF89963">
    <property type="entry name" value="YajQ-like"/>
    <property type="match status" value="2"/>
</dbReference>
<organism evidence="4 5">
    <name type="scientific">candidate division TA06 bacterium</name>
    <dbReference type="NCBI Taxonomy" id="2250710"/>
    <lineage>
        <taxon>Bacteria</taxon>
        <taxon>Bacteria division TA06</taxon>
    </lineage>
</organism>
<name>A0A933MJF5_UNCT6</name>
<reference evidence="4" key="1">
    <citation type="submission" date="2020-07" db="EMBL/GenBank/DDBJ databases">
        <title>Huge and variable diversity of episymbiotic CPR bacteria and DPANN archaea in groundwater ecosystems.</title>
        <authorList>
            <person name="He C.Y."/>
            <person name="Keren R."/>
            <person name="Whittaker M."/>
            <person name="Farag I.F."/>
            <person name="Doudna J."/>
            <person name="Cate J.H.D."/>
            <person name="Banfield J.F."/>
        </authorList>
    </citation>
    <scope>NUCLEOTIDE SEQUENCE</scope>
    <source>
        <strain evidence="4">NC_groundwater_1520_Pr4_B-0.1um_53_5</strain>
    </source>
</reference>
<sequence>MSQSSFDIISKIDLQEMKNAVQMAQKEIIGRFDFKGTNCQIEILDDKLVISALDEFKRKSMLDIIFNKMVKRGLSIKSLEQKEPQPAAKNYLRQELAFRQGIPLEKAKEMVKRIKASGVRVQAQIQDQQVRVTGKDKDDLQQVIALFRQDDLGLALQFTNYRTT</sequence>
<evidence type="ECO:0000313" key="5">
    <source>
        <dbReference type="Proteomes" id="UP000736328"/>
    </source>
</evidence>